<dbReference type="EMBL" id="PIPT01000008">
    <property type="protein sequence ID" value="RUO46644.1"/>
    <property type="molecule type" value="Genomic_DNA"/>
</dbReference>
<keyword evidence="3" id="KW-1185">Reference proteome</keyword>
<evidence type="ECO:0000313" key="2">
    <source>
        <dbReference type="EMBL" id="RUO46644.1"/>
    </source>
</evidence>
<feature type="transmembrane region" description="Helical" evidence="1">
    <location>
        <begin position="216"/>
        <end position="237"/>
    </location>
</feature>
<dbReference type="Proteomes" id="UP000286678">
    <property type="component" value="Unassembled WGS sequence"/>
</dbReference>
<proteinExistence type="predicted"/>
<sequence>MGYTLGLSHLFQAQVFFVFGDEAYAQGLMRKIDDKVLVSTSAEFSKPVTRRPEIRLAYLMSSEYFTQRVVQMLEGKYAHSITKYSSAISQYSDSPDKALFLYVRQNLHYYRHELDEFHKLRWHFFEEKLAEQQLHDILELFESVLREELTAELDLRLSRATTFSLRNAAKTDLSFVSDFITILKARKQTLSSKLPLLFKSSDITTTAKEVYPNKSAVAVIVYFAWITIGLTALSFYLPHRRSRSLL</sequence>
<evidence type="ECO:0000313" key="3">
    <source>
        <dbReference type="Proteomes" id="UP000286678"/>
    </source>
</evidence>
<accession>A0A432XD09</accession>
<organism evidence="2 3">
    <name type="scientific">Pseudidiomarina aquimaris</name>
    <dbReference type="NCBI Taxonomy" id="641841"/>
    <lineage>
        <taxon>Bacteria</taxon>
        <taxon>Pseudomonadati</taxon>
        <taxon>Pseudomonadota</taxon>
        <taxon>Gammaproteobacteria</taxon>
        <taxon>Alteromonadales</taxon>
        <taxon>Idiomarinaceae</taxon>
        <taxon>Pseudidiomarina</taxon>
    </lineage>
</organism>
<keyword evidence="1" id="KW-0472">Membrane</keyword>
<keyword evidence="1" id="KW-0812">Transmembrane</keyword>
<comment type="caution">
    <text evidence="2">The sequence shown here is derived from an EMBL/GenBank/DDBJ whole genome shotgun (WGS) entry which is preliminary data.</text>
</comment>
<gene>
    <name evidence="2" type="ORF">CWE21_10845</name>
</gene>
<reference evidence="3" key="1">
    <citation type="journal article" date="2018" name="Front. Microbiol.">
        <title>Genome-Based Analysis Reveals the Taxonomy and Diversity of the Family Idiomarinaceae.</title>
        <authorList>
            <person name="Liu Y."/>
            <person name="Lai Q."/>
            <person name="Shao Z."/>
        </authorList>
    </citation>
    <scope>NUCLEOTIDE SEQUENCE [LARGE SCALE GENOMIC DNA]</scope>
    <source>
        <strain evidence="3">SW15</strain>
    </source>
</reference>
<keyword evidence="1" id="KW-1133">Transmembrane helix</keyword>
<protein>
    <submittedName>
        <fullName evidence="2">Uncharacterized protein</fullName>
    </submittedName>
</protein>
<dbReference type="AlphaFoldDB" id="A0A432XD09"/>
<name>A0A432XD09_9GAMM</name>
<evidence type="ECO:0000256" key="1">
    <source>
        <dbReference type="SAM" id="Phobius"/>
    </source>
</evidence>